<dbReference type="RefSeq" id="XP_056037962.1">
    <property type="nucleotide sequence ID" value="XM_056182857.1"/>
</dbReference>
<feature type="domain" description="DUF4334" evidence="2">
    <location>
        <begin position="92"/>
        <end position="150"/>
    </location>
</feature>
<dbReference type="KEGG" id="som:SOMG_04070"/>
<dbReference type="Pfam" id="PF14232">
    <property type="entry name" value="DUF4334"/>
    <property type="match status" value="1"/>
</dbReference>
<evidence type="ECO:0000259" key="1">
    <source>
        <dbReference type="Pfam" id="PF14231"/>
    </source>
</evidence>
<accession>A0AAE9WDQ2</accession>
<gene>
    <name evidence="3" type="ORF">SOMG_04070</name>
</gene>
<evidence type="ECO:0000313" key="4">
    <source>
        <dbReference type="Proteomes" id="UP001212411"/>
    </source>
</evidence>
<dbReference type="GeneID" id="80877546"/>
<dbReference type="InterPro" id="IPR025951">
    <property type="entry name" value="GXWXG_dom"/>
</dbReference>
<proteinExistence type="predicted"/>
<evidence type="ECO:0000259" key="2">
    <source>
        <dbReference type="Pfam" id="PF14232"/>
    </source>
</evidence>
<protein>
    <submittedName>
        <fullName evidence="3">GXWXG protein</fullName>
    </submittedName>
</protein>
<dbReference type="Gene3D" id="2.40.128.580">
    <property type="entry name" value="GXWXG domain"/>
    <property type="match status" value="1"/>
</dbReference>
<dbReference type="AlphaFoldDB" id="A0AAE9WDQ2"/>
<sequence length="152" mass="17744">MIAPEKKFFDLTRVTGHIPEKDVETIFDKLKPVSPSFMIGEWTGGDFDTGHIGHKYLEDMRWAGKAFRSIDDGDPILIYNDKGHRVWNKDWGHASLREMIFRDVTSTSMIYDEKPIFDHFRFITDDMVAGAMESPKMFGTESTYYFYLTRLK</sequence>
<dbReference type="Pfam" id="PF14231">
    <property type="entry name" value="GXWXG"/>
    <property type="match status" value="1"/>
</dbReference>
<organism evidence="3 4">
    <name type="scientific">Schizosaccharomyces osmophilus</name>
    <dbReference type="NCBI Taxonomy" id="2545709"/>
    <lineage>
        <taxon>Eukaryota</taxon>
        <taxon>Fungi</taxon>
        <taxon>Dikarya</taxon>
        <taxon>Ascomycota</taxon>
        <taxon>Taphrinomycotina</taxon>
        <taxon>Schizosaccharomycetes</taxon>
        <taxon>Schizosaccharomycetales</taxon>
        <taxon>Schizosaccharomycetaceae</taxon>
        <taxon>Schizosaccharomyces</taxon>
    </lineage>
</organism>
<keyword evidence="4" id="KW-1185">Reference proteome</keyword>
<name>A0AAE9WDQ2_9SCHI</name>
<reference evidence="3 4" key="1">
    <citation type="journal article" date="2023" name="G3 (Bethesda)">
        <title>A high-quality reference genome for the fission yeast Schizosaccharomyces osmophilus.</title>
        <authorList>
            <person name="Jia G.S."/>
            <person name="Zhang W.C."/>
            <person name="Liang Y."/>
            <person name="Liu X.H."/>
            <person name="Rhind N."/>
            <person name="Pidoux A."/>
            <person name="Brysch-Herzberg M."/>
            <person name="Du L.L."/>
        </authorList>
    </citation>
    <scope>NUCLEOTIDE SEQUENCE [LARGE SCALE GENOMIC DNA]</scope>
    <source>
        <strain evidence="3 4">CBS 15793</strain>
    </source>
</reference>
<dbReference type="InterPro" id="IPR025568">
    <property type="entry name" value="DUF4334"/>
</dbReference>
<dbReference type="EMBL" id="CP115612">
    <property type="protein sequence ID" value="WBW73719.1"/>
    <property type="molecule type" value="Genomic_DNA"/>
</dbReference>
<dbReference type="Proteomes" id="UP001212411">
    <property type="component" value="Chromosome 2"/>
</dbReference>
<evidence type="ECO:0000313" key="3">
    <source>
        <dbReference type="EMBL" id="WBW73719.1"/>
    </source>
</evidence>
<feature type="domain" description="GXWXG" evidence="1">
    <location>
        <begin position="26"/>
        <end position="83"/>
    </location>
</feature>